<feature type="domain" description="DNA binding HTH" evidence="2">
    <location>
        <begin position="550"/>
        <end position="589"/>
    </location>
</feature>
<dbReference type="Pfam" id="PF02954">
    <property type="entry name" value="HTH_8"/>
    <property type="match status" value="1"/>
</dbReference>
<feature type="compositionally biased region" description="Low complexity" evidence="1">
    <location>
        <begin position="8"/>
        <end position="18"/>
    </location>
</feature>
<name>A0A1I4ZUM8_PSUAM</name>
<dbReference type="PANTHER" id="PTHR32071">
    <property type="entry name" value="TRANSCRIPTIONAL REGULATORY PROTEIN"/>
    <property type="match status" value="1"/>
</dbReference>
<dbReference type="SUPFAM" id="SSF46689">
    <property type="entry name" value="Homeodomain-like"/>
    <property type="match status" value="1"/>
</dbReference>
<dbReference type="STRING" id="260086.SAMN05216207_101625"/>
<proteinExistence type="predicted"/>
<sequence>MRADGDRPAPGGAAGRPPVLDPAQRDRTRRSREALLDGGLLVVPPGAAGVPQLIERSWRRCVGEQVPVGPATIAYREPEDVSPALFRAAEPVLARLRDSFADVPVAMVLSDATGRIVVRHVEVRRQRDAMDRAYAAEGFDFSEQSIGTNGLGTVLVERRPVLVRGPEHYHPLLEDLTCAGTPIVEPGTGRLLGSFSLACSVRDVHPLMTVLAGDIGRQIEARVAEEGGQRRRRLVDAYLAVERAGTAALVVDEDTVLANGAGLAHSGPELHPVLWPFLAEHARPGVARMRVPLADGPHDAVVERLDDGGPPAYCVRLLPGRRPADDPAPARVLTGPVPAPLHPDPAVAGALHTALDLGERVVVAGAAGTGKAHTARRVLARLGAGEPLVLDAGTDPDWTGARGALAQGRGLLVRRLQQLPAAALPQVRRLAETPGPLAFTVDPAGADDGVLGLLGGVATTVELPALARCRDRLPVLVREILAGLPAPERGTRFAPATWDRLLAWHWPGEVAELATTVIALARRARGGVVEPVDLPAALAGPGRAPSGLLASAERSAVAEALRAAGGNRSRAAAALGIGRTTLYRKIREFGLG</sequence>
<dbReference type="EMBL" id="FOUY01000016">
    <property type="protein sequence ID" value="SFN53931.1"/>
    <property type="molecule type" value="Genomic_DNA"/>
</dbReference>
<dbReference type="InterPro" id="IPR002197">
    <property type="entry name" value="HTH_Fis"/>
</dbReference>
<dbReference type="Gene3D" id="3.30.450.40">
    <property type="match status" value="1"/>
</dbReference>
<dbReference type="RefSeq" id="WP_093344078.1">
    <property type="nucleotide sequence ID" value="NZ_FOUY01000016.1"/>
</dbReference>
<dbReference type="GO" id="GO:0043565">
    <property type="term" value="F:sequence-specific DNA binding"/>
    <property type="evidence" value="ECO:0007669"/>
    <property type="project" value="InterPro"/>
</dbReference>
<organism evidence="3 4">
    <name type="scientific">Pseudonocardia ammonioxydans</name>
    <dbReference type="NCBI Taxonomy" id="260086"/>
    <lineage>
        <taxon>Bacteria</taxon>
        <taxon>Bacillati</taxon>
        <taxon>Actinomycetota</taxon>
        <taxon>Actinomycetes</taxon>
        <taxon>Pseudonocardiales</taxon>
        <taxon>Pseudonocardiaceae</taxon>
        <taxon>Pseudonocardia</taxon>
    </lineage>
</organism>
<evidence type="ECO:0000313" key="4">
    <source>
        <dbReference type="Proteomes" id="UP000199614"/>
    </source>
</evidence>
<accession>A0A1I4ZUM8</accession>
<keyword evidence="4" id="KW-1185">Reference proteome</keyword>
<protein>
    <submittedName>
        <fullName evidence="3">Transcriptional regulator of acetoin/glycerol metabolism</fullName>
    </submittedName>
</protein>
<dbReference type="InterPro" id="IPR029016">
    <property type="entry name" value="GAF-like_dom_sf"/>
</dbReference>
<dbReference type="InterPro" id="IPR009057">
    <property type="entry name" value="Homeodomain-like_sf"/>
</dbReference>
<gene>
    <name evidence="3" type="ORF">SAMN05216207_101625</name>
</gene>
<feature type="region of interest" description="Disordered" evidence="1">
    <location>
        <begin position="1"/>
        <end position="29"/>
    </location>
</feature>
<dbReference type="AlphaFoldDB" id="A0A1I4ZUM8"/>
<dbReference type="PRINTS" id="PR01590">
    <property type="entry name" value="HTHFIS"/>
</dbReference>
<dbReference type="OrthoDB" id="5496274at2"/>
<dbReference type="Proteomes" id="UP000199614">
    <property type="component" value="Unassembled WGS sequence"/>
</dbReference>
<evidence type="ECO:0000259" key="2">
    <source>
        <dbReference type="Pfam" id="PF02954"/>
    </source>
</evidence>
<reference evidence="3 4" key="1">
    <citation type="submission" date="2016-10" db="EMBL/GenBank/DDBJ databases">
        <authorList>
            <person name="de Groot N.N."/>
        </authorList>
    </citation>
    <scope>NUCLEOTIDE SEQUENCE [LARGE SCALE GENOMIC DNA]</scope>
    <source>
        <strain evidence="3 4">CGMCC 4.1877</strain>
    </source>
</reference>
<dbReference type="Gene3D" id="1.10.10.60">
    <property type="entry name" value="Homeodomain-like"/>
    <property type="match status" value="1"/>
</dbReference>
<evidence type="ECO:0000313" key="3">
    <source>
        <dbReference type="EMBL" id="SFN53931.1"/>
    </source>
</evidence>
<dbReference type="Gene3D" id="1.10.8.60">
    <property type="match status" value="1"/>
</dbReference>
<evidence type="ECO:0000256" key="1">
    <source>
        <dbReference type="SAM" id="MobiDB-lite"/>
    </source>
</evidence>